<keyword evidence="1" id="KW-0472">Membrane</keyword>
<evidence type="ECO:0000313" key="3">
    <source>
        <dbReference type="Proteomes" id="UP000181992"/>
    </source>
</evidence>
<accession>A0A1J4V7E9</accession>
<dbReference type="Proteomes" id="UP000181992">
    <property type="component" value="Unassembled WGS sequence"/>
</dbReference>
<feature type="transmembrane region" description="Helical" evidence="1">
    <location>
        <begin position="49"/>
        <end position="71"/>
    </location>
</feature>
<organism evidence="2 3">
    <name type="scientific">Candidatus Nomurabacteria bacterium CG1_02_43_90</name>
    <dbReference type="NCBI Taxonomy" id="1805281"/>
    <lineage>
        <taxon>Bacteria</taxon>
        <taxon>Candidatus Nomuraibacteriota</taxon>
    </lineage>
</organism>
<sequence>MKALLLIFTGALASGTVLQIAVLWEIGTIFKTGHDWIPGFVLSWEFVRFGIPFGVVGGATVAIIVLIEILVEKITQDELKRRKNTAQQ</sequence>
<proteinExistence type="predicted"/>
<keyword evidence="1" id="KW-1133">Transmembrane helix</keyword>
<name>A0A1J4V7E9_9BACT</name>
<reference evidence="2 3" key="1">
    <citation type="journal article" date="2016" name="Environ. Microbiol.">
        <title>Genomic resolution of a cold subsurface aquifer community provides metabolic insights for novel microbes adapted to high CO concentrations.</title>
        <authorList>
            <person name="Probst A.J."/>
            <person name="Castelle C.J."/>
            <person name="Singh A."/>
            <person name="Brown C.T."/>
            <person name="Anantharaman K."/>
            <person name="Sharon I."/>
            <person name="Hug L.A."/>
            <person name="Burstein D."/>
            <person name="Emerson J.B."/>
            <person name="Thomas B.C."/>
            <person name="Banfield J.F."/>
        </authorList>
    </citation>
    <scope>NUCLEOTIDE SEQUENCE [LARGE SCALE GENOMIC DNA]</scope>
    <source>
        <strain evidence="2">CG1_02_43_90</strain>
    </source>
</reference>
<comment type="caution">
    <text evidence="2">The sequence shown here is derived from an EMBL/GenBank/DDBJ whole genome shotgun (WGS) entry which is preliminary data.</text>
</comment>
<gene>
    <name evidence="2" type="ORF">AUJ77_02745</name>
</gene>
<protein>
    <submittedName>
        <fullName evidence="2">Uncharacterized protein</fullName>
    </submittedName>
</protein>
<evidence type="ECO:0000313" key="2">
    <source>
        <dbReference type="EMBL" id="OIO30701.1"/>
    </source>
</evidence>
<keyword evidence="1" id="KW-0812">Transmembrane</keyword>
<dbReference type="AlphaFoldDB" id="A0A1J4V7E9"/>
<evidence type="ECO:0000256" key="1">
    <source>
        <dbReference type="SAM" id="Phobius"/>
    </source>
</evidence>
<dbReference type="STRING" id="1805281.AUJ77_02745"/>
<dbReference type="EMBL" id="MNVN01000015">
    <property type="protein sequence ID" value="OIO30701.1"/>
    <property type="molecule type" value="Genomic_DNA"/>
</dbReference>